<feature type="domain" description="DM2" evidence="2">
    <location>
        <begin position="107"/>
        <end position="184"/>
    </location>
</feature>
<dbReference type="STRING" id="65357.A0A024GTL7"/>
<feature type="region of interest" description="Disordered" evidence="1">
    <location>
        <begin position="63"/>
        <end position="91"/>
    </location>
</feature>
<dbReference type="Gene3D" id="1.10.10.60">
    <property type="entry name" value="Homeodomain-like"/>
    <property type="match status" value="1"/>
</dbReference>
<evidence type="ECO:0000256" key="1">
    <source>
        <dbReference type="SAM" id="MobiDB-lite"/>
    </source>
</evidence>
<dbReference type="SUPFAM" id="SSF109715">
    <property type="entry name" value="DEK C-terminal domain"/>
    <property type="match status" value="1"/>
</dbReference>
<dbReference type="SMART" id="SM00151">
    <property type="entry name" value="SWIB"/>
    <property type="match status" value="2"/>
</dbReference>
<evidence type="ECO:0000259" key="2">
    <source>
        <dbReference type="PROSITE" id="PS51925"/>
    </source>
</evidence>
<dbReference type="AlphaFoldDB" id="A0A024GTL7"/>
<dbReference type="InterPro" id="IPR003121">
    <property type="entry name" value="SWIB_MDM2_domain"/>
</dbReference>
<proteinExistence type="predicted"/>
<keyword evidence="5" id="KW-1185">Reference proteome</keyword>
<dbReference type="Gene3D" id="1.10.245.10">
    <property type="entry name" value="SWIB/MDM2 domain"/>
    <property type="match status" value="2"/>
</dbReference>
<dbReference type="InParanoid" id="A0A024GTL7"/>
<dbReference type="InterPro" id="IPR019835">
    <property type="entry name" value="SWIB_domain"/>
</dbReference>
<feature type="domain" description="DEK-C" evidence="3">
    <location>
        <begin position="6"/>
        <end position="61"/>
    </location>
</feature>
<feature type="domain" description="DM2" evidence="2">
    <location>
        <begin position="241"/>
        <end position="318"/>
    </location>
</feature>
<protein>
    <recommendedName>
        <fullName evidence="6">DM2 domain-containing protein</fullName>
    </recommendedName>
</protein>
<reference evidence="4 5" key="1">
    <citation type="submission" date="2012-05" db="EMBL/GenBank/DDBJ databases">
        <title>Recombination and specialization in a pathogen metapopulation.</title>
        <authorList>
            <person name="Gardiner A."/>
            <person name="Kemen E."/>
            <person name="Schultz-Larsen T."/>
            <person name="MacLean D."/>
            <person name="Van Oosterhout C."/>
            <person name="Jones J.D.G."/>
        </authorList>
    </citation>
    <scope>NUCLEOTIDE SEQUENCE [LARGE SCALE GENOMIC DNA]</scope>
    <source>
        <strain evidence="4 5">Ac Nc2</strain>
    </source>
</reference>
<organism evidence="4 5">
    <name type="scientific">Albugo candida</name>
    <dbReference type="NCBI Taxonomy" id="65357"/>
    <lineage>
        <taxon>Eukaryota</taxon>
        <taxon>Sar</taxon>
        <taxon>Stramenopiles</taxon>
        <taxon>Oomycota</taxon>
        <taxon>Peronosporomycetes</taxon>
        <taxon>Albuginales</taxon>
        <taxon>Albuginaceae</taxon>
        <taxon>Albugo</taxon>
    </lineage>
</organism>
<dbReference type="PROSITE" id="PS51925">
    <property type="entry name" value="SWIB_MDM2"/>
    <property type="match status" value="2"/>
</dbReference>
<feature type="region of interest" description="Disordered" evidence="1">
    <location>
        <begin position="202"/>
        <end position="237"/>
    </location>
</feature>
<dbReference type="InterPro" id="IPR014876">
    <property type="entry name" value="DEK_C"/>
</dbReference>
<dbReference type="InterPro" id="IPR036885">
    <property type="entry name" value="SWIB_MDM2_dom_sf"/>
</dbReference>
<dbReference type="Pfam" id="PF08766">
    <property type="entry name" value="DEK_C"/>
    <property type="match status" value="1"/>
</dbReference>
<comment type="caution">
    <text evidence="4">The sequence shown here is derived from an EMBL/GenBank/DDBJ whole genome shotgun (WGS) entry which is preliminary data.</text>
</comment>
<evidence type="ECO:0000259" key="3">
    <source>
        <dbReference type="PROSITE" id="PS51998"/>
    </source>
</evidence>
<dbReference type="SUPFAM" id="SSF47592">
    <property type="entry name" value="SWIB/MDM2 domain"/>
    <property type="match status" value="2"/>
</dbReference>
<dbReference type="CDD" id="cd10567">
    <property type="entry name" value="SWIB-MDM2_like"/>
    <property type="match status" value="2"/>
</dbReference>
<feature type="compositionally biased region" description="Basic residues" evidence="1">
    <location>
        <begin position="213"/>
        <end position="223"/>
    </location>
</feature>
<dbReference type="EMBL" id="CAIX01000403">
    <property type="protein sequence ID" value="CCI50144.1"/>
    <property type="molecule type" value="Genomic_DNA"/>
</dbReference>
<feature type="region of interest" description="Disordered" evidence="1">
    <location>
        <begin position="320"/>
        <end position="344"/>
    </location>
</feature>
<dbReference type="Proteomes" id="UP000053237">
    <property type="component" value="Unassembled WGS sequence"/>
</dbReference>
<dbReference type="PANTHER" id="PTHR13844">
    <property type="entry name" value="SWI/SNF-RELATED MATRIX-ASSOCIATED ACTIN-DEPENDENT REGULATOR OF CHROMATIN SUBFAMILY D"/>
    <property type="match status" value="1"/>
</dbReference>
<dbReference type="Pfam" id="PF02201">
    <property type="entry name" value="SWIB"/>
    <property type="match status" value="2"/>
</dbReference>
<dbReference type="PROSITE" id="PS51998">
    <property type="entry name" value="DEK_C"/>
    <property type="match status" value="1"/>
</dbReference>
<evidence type="ECO:0008006" key="6">
    <source>
        <dbReference type="Google" id="ProtNLM"/>
    </source>
</evidence>
<name>A0A024GTL7_9STRA</name>
<accession>A0A024GTL7</accession>
<gene>
    <name evidence="4" type="ORF">BN9_116800</name>
</gene>
<evidence type="ECO:0000313" key="4">
    <source>
        <dbReference type="EMBL" id="CCI50144.1"/>
    </source>
</evidence>
<evidence type="ECO:0000313" key="5">
    <source>
        <dbReference type="Proteomes" id="UP000053237"/>
    </source>
</evidence>
<dbReference type="OrthoDB" id="10251073at2759"/>
<feature type="compositionally biased region" description="Basic and acidic residues" evidence="1">
    <location>
        <begin position="224"/>
        <end position="236"/>
    </location>
</feature>
<sequence length="344" mass="39611">MTRKMDPSRANLRSEIETILKDANLETVSRKTVRNQLESLFSCDLSADKKYINETILEVIENQQRNEKGEADDECDEATVPNETSGKKLSQKNVKRTRKIVKERKSPFDAELSLSPELAAVMGTDRMSRPQIVKELWNYIRANTLQDPNDKRRIVFDAQLKSVFQREAATMFTLNKYIKRHVRKPEDLPVEGWKAILRDGISSEEDETPKKEPSKKKKKRLKKTTGDKASEDEKIPKRNSAFNADLAVSPELAQVLGSDRLARPTIVKLLWKYIHEHQLQDPTDKRKILLDDNLRNVFKRDSFTMFSMNKFVKRHVCKPESLPSGGWADIQRDGVSSEDEAVKK</sequence>